<dbReference type="RefSeq" id="WP_114099681.1">
    <property type="nucleotide sequence ID" value="NZ_JPWI01000015.1"/>
</dbReference>
<dbReference type="AlphaFoldDB" id="A0A367WP31"/>
<sequence>MDNNEQISIDQKSPTTGETTPHAQRRSRSAAKRDSVSTARDRLNTAIRAAEDQLEKIREWVTEHDPANAISPATQAATLTNQLGTRLDKIADAHSSLTKIRQKAATTTLASAVSVIDPNIDLGQIEQLIKSGATGDEIAKALAAKLTESRHD</sequence>
<feature type="compositionally biased region" description="Basic and acidic residues" evidence="1">
    <location>
        <begin position="31"/>
        <end position="40"/>
    </location>
</feature>
<feature type="compositionally biased region" description="Polar residues" evidence="1">
    <location>
        <begin position="1"/>
        <end position="22"/>
    </location>
</feature>
<evidence type="ECO:0000313" key="2">
    <source>
        <dbReference type="EMBL" id="RCK43213.1"/>
    </source>
</evidence>
<evidence type="ECO:0000313" key="3">
    <source>
        <dbReference type="Proteomes" id="UP000252255"/>
    </source>
</evidence>
<dbReference type="EMBL" id="JPWI01000015">
    <property type="protein sequence ID" value="RCK43213.1"/>
    <property type="molecule type" value="Genomic_DNA"/>
</dbReference>
<protein>
    <submittedName>
        <fullName evidence="2">Uncharacterized protein</fullName>
    </submittedName>
</protein>
<proteinExistence type="predicted"/>
<feature type="region of interest" description="Disordered" evidence="1">
    <location>
        <begin position="1"/>
        <end position="40"/>
    </location>
</feature>
<name>A0A367WP31_9PROT</name>
<organism evidence="2 3">
    <name type="scientific">Thalassospira profundimaris</name>
    <dbReference type="NCBI Taxonomy" id="502049"/>
    <lineage>
        <taxon>Bacteria</taxon>
        <taxon>Pseudomonadati</taxon>
        <taxon>Pseudomonadota</taxon>
        <taxon>Alphaproteobacteria</taxon>
        <taxon>Rhodospirillales</taxon>
        <taxon>Thalassospiraceae</taxon>
        <taxon>Thalassospira</taxon>
    </lineage>
</organism>
<dbReference type="Proteomes" id="UP000252255">
    <property type="component" value="Unassembled WGS sequence"/>
</dbReference>
<evidence type="ECO:0000256" key="1">
    <source>
        <dbReference type="SAM" id="MobiDB-lite"/>
    </source>
</evidence>
<gene>
    <name evidence="2" type="ORF">TH30_19545</name>
</gene>
<comment type="caution">
    <text evidence="2">The sequence shown here is derived from an EMBL/GenBank/DDBJ whole genome shotgun (WGS) entry which is preliminary data.</text>
</comment>
<reference evidence="2 3" key="1">
    <citation type="submission" date="2014-07" db="EMBL/GenBank/DDBJ databases">
        <title>Draft genome sequence of Thalassospira profundimaris PR54-5.</title>
        <authorList>
            <person name="Lai Q."/>
            <person name="Shao Z."/>
        </authorList>
    </citation>
    <scope>NUCLEOTIDE SEQUENCE [LARGE SCALE GENOMIC DNA]</scope>
    <source>
        <strain evidence="2 3">PR54-5</strain>
    </source>
</reference>
<accession>A0A367WP31</accession>